<sequence>MAISSIKTSSSILLTYKDGLNSKGEDLYKKQRLSKIKVTANDEDVYSVAAVIGGLLMKEVTEITREDKNKLIEA</sequence>
<keyword evidence="3" id="KW-1185">Reference proteome</keyword>
<dbReference type="InterPro" id="IPR012454">
    <property type="entry name" value="DUF1659"/>
</dbReference>
<organism evidence="2 3">
    <name type="scientific">Clostridium faecium</name>
    <dbReference type="NCBI Taxonomy" id="2762223"/>
    <lineage>
        <taxon>Bacteria</taxon>
        <taxon>Bacillati</taxon>
        <taxon>Bacillota</taxon>
        <taxon>Clostridia</taxon>
        <taxon>Eubacteriales</taxon>
        <taxon>Clostridiaceae</taxon>
        <taxon>Clostridium</taxon>
    </lineage>
</organism>
<proteinExistence type="predicted"/>
<evidence type="ECO:0000313" key="2">
    <source>
        <dbReference type="EMBL" id="MBD8047060.1"/>
    </source>
</evidence>
<gene>
    <name evidence="2" type="ORF">H9637_08420</name>
</gene>
<accession>A0ABR8YS59</accession>
<protein>
    <submittedName>
        <fullName evidence="2">DUF1659 domain-containing protein</fullName>
    </submittedName>
</protein>
<dbReference type="EMBL" id="JACSQB010000061">
    <property type="protein sequence ID" value="MBD8047060.1"/>
    <property type="molecule type" value="Genomic_DNA"/>
</dbReference>
<dbReference type="Proteomes" id="UP000627166">
    <property type="component" value="Unassembled WGS sequence"/>
</dbReference>
<dbReference type="Pfam" id="PF07872">
    <property type="entry name" value="DUF1659"/>
    <property type="match status" value="1"/>
</dbReference>
<reference evidence="2 3" key="1">
    <citation type="submission" date="2020-08" db="EMBL/GenBank/DDBJ databases">
        <title>A Genomic Blueprint of the Chicken Gut Microbiome.</title>
        <authorList>
            <person name="Gilroy R."/>
            <person name="Ravi A."/>
            <person name="Getino M."/>
            <person name="Pursley I."/>
            <person name="Horton D.L."/>
            <person name="Alikhan N.-F."/>
            <person name="Baker D."/>
            <person name="Gharbi K."/>
            <person name="Hall N."/>
            <person name="Watson M."/>
            <person name="Adriaenssens E.M."/>
            <person name="Foster-Nyarko E."/>
            <person name="Jarju S."/>
            <person name="Secka A."/>
            <person name="Antonio M."/>
            <person name="Oren A."/>
            <person name="Chaudhuri R."/>
            <person name="La Ragione R.M."/>
            <person name="Hildebrand F."/>
            <person name="Pallen M.J."/>
        </authorList>
    </citation>
    <scope>NUCLEOTIDE SEQUENCE [LARGE SCALE GENOMIC DNA]</scope>
    <source>
        <strain evidence="2 3">N37</strain>
    </source>
</reference>
<evidence type="ECO:0000313" key="3">
    <source>
        <dbReference type="Proteomes" id="UP000627166"/>
    </source>
</evidence>
<feature type="domain" description="DUF1659" evidence="1">
    <location>
        <begin position="2"/>
        <end position="73"/>
    </location>
</feature>
<comment type="caution">
    <text evidence="2">The sequence shown here is derived from an EMBL/GenBank/DDBJ whole genome shotgun (WGS) entry which is preliminary data.</text>
</comment>
<dbReference type="RefSeq" id="WP_191740033.1">
    <property type="nucleotide sequence ID" value="NZ_JACSQB010000061.1"/>
</dbReference>
<evidence type="ECO:0000259" key="1">
    <source>
        <dbReference type="Pfam" id="PF07872"/>
    </source>
</evidence>
<name>A0ABR8YS59_9CLOT</name>